<dbReference type="InterPro" id="IPR011701">
    <property type="entry name" value="MFS"/>
</dbReference>
<feature type="transmembrane region" description="Helical" evidence="9">
    <location>
        <begin position="272"/>
        <end position="293"/>
    </location>
</feature>
<comment type="caution">
    <text evidence="11">The sequence shown here is derived from an EMBL/GenBank/DDBJ whole genome shotgun (WGS) entry which is preliminary data.</text>
</comment>
<comment type="subcellular location">
    <subcellularLocation>
        <location evidence="1">Cell membrane</location>
        <topology evidence="1">Multi-pass membrane protein</topology>
    </subcellularLocation>
</comment>
<keyword evidence="8 9" id="KW-0472">Membrane</keyword>
<keyword evidence="5 9" id="KW-0812">Transmembrane</keyword>
<sequence length="425" mass="45037">MATSPATTTAQQRNPFRIIAAASIGNALEWYDIAVYAIFATVISKVFFPAQDETVSLLLTLGTFGVSFLIRPVGAVVLGAYADRAGRKASLTLSIRLMVLGTAMICLMPSYEAIGVIAPIGILLARLIQGFSAGGEFGSATAFMVEHLPGRRGFVASWQFASQGLSTLVSAGMGVLLTTTLPPDQLQSWGWRIPFAVGLLVGPVGYYIRRFVDEAPEFAEQAEAPKSPVRTVLRTQKGRVLLVIGALLVSTVLNYTITYMPTYAIKELGLPASASFTATLVTGVILTAVTPLAGHLSDKIGRVRLMSAFAALILLLIYPVFAVLVAFPGFGVMVGVMLVIGLLKACYFGALPALMAELFPTETRATGMSVGYNIGVSVFGGFTPFISTWLIGVSGSNLAPSFYLMFAAAASLLSLLVIRRNTGIR</sequence>
<dbReference type="RefSeq" id="WP_270949187.1">
    <property type="nucleotide sequence ID" value="NZ_JAQGLA010000017.1"/>
</dbReference>
<reference evidence="11 12" key="1">
    <citation type="submission" date="2022-11" db="EMBL/GenBank/DDBJ databases">
        <title>Draft genome sequence of Saccharopolyspora sp. WRP15-2 isolated from rhizosphere soils of wild rice in Thailand.</title>
        <authorList>
            <person name="Duangmal K."/>
            <person name="Kammanee S."/>
            <person name="Muangham S."/>
        </authorList>
    </citation>
    <scope>NUCLEOTIDE SEQUENCE [LARGE SCALE GENOMIC DNA]</scope>
    <source>
        <strain evidence="11 12">WRP15-2</strain>
    </source>
</reference>
<feature type="transmembrane region" description="Helical" evidence="9">
    <location>
        <begin position="93"/>
        <end position="111"/>
    </location>
</feature>
<dbReference type="Gene3D" id="1.20.1250.20">
    <property type="entry name" value="MFS general substrate transporter like domains"/>
    <property type="match status" value="2"/>
</dbReference>
<dbReference type="PROSITE" id="PS50850">
    <property type="entry name" value="MFS"/>
    <property type="match status" value="1"/>
</dbReference>
<keyword evidence="7 9" id="KW-1133">Transmembrane helix</keyword>
<dbReference type="Proteomes" id="UP001210380">
    <property type="component" value="Unassembled WGS sequence"/>
</dbReference>
<feature type="transmembrane region" description="Helical" evidence="9">
    <location>
        <begin position="57"/>
        <end position="81"/>
    </location>
</feature>
<keyword evidence="6" id="KW-0769">Symport</keyword>
<protein>
    <submittedName>
        <fullName evidence="11">MFS transporter</fullName>
    </submittedName>
</protein>
<evidence type="ECO:0000256" key="3">
    <source>
        <dbReference type="ARBA" id="ARBA00022448"/>
    </source>
</evidence>
<feature type="domain" description="Major facilitator superfamily (MFS) profile" evidence="10">
    <location>
        <begin position="18"/>
        <end position="425"/>
    </location>
</feature>
<dbReference type="InterPro" id="IPR036259">
    <property type="entry name" value="MFS_trans_sf"/>
</dbReference>
<feature type="transmembrane region" description="Helical" evidence="9">
    <location>
        <begin position="370"/>
        <end position="392"/>
    </location>
</feature>
<evidence type="ECO:0000256" key="5">
    <source>
        <dbReference type="ARBA" id="ARBA00022692"/>
    </source>
</evidence>
<dbReference type="InterPro" id="IPR005829">
    <property type="entry name" value="Sugar_transporter_CS"/>
</dbReference>
<keyword evidence="4" id="KW-1003">Cell membrane</keyword>
<dbReference type="EMBL" id="JAQGLA010000017">
    <property type="protein sequence ID" value="MDA3626583.1"/>
    <property type="molecule type" value="Genomic_DNA"/>
</dbReference>
<dbReference type="SUPFAM" id="SSF103473">
    <property type="entry name" value="MFS general substrate transporter"/>
    <property type="match status" value="1"/>
</dbReference>
<evidence type="ECO:0000256" key="7">
    <source>
        <dbReference type="ARBA" id="ARBA00022989"/>
    </source>
</evidence>
<dbReference type="Pfam" id="PF07690">
    <property type="entry name" value="MFS_1"/>
    <property type="match status" value="1"/>
</dbReference>
<dbReference type="PANTHER" id="PTHR43528:SF1">
    <property type="entry name" value="ALPHA-KETOGLUTARATE PERMEASE"/>
    <property type="match status" value="1"/>
</dbReference>
<keyword evidence="12" id="KW-1185">Reference proteome</keyword>
<evidence type="ECO:0000256" key="6">
    <source>
        <dbReference type="ARBA" id="ARBA00022847"/>
    </source>
</evidence>
<name>A0ABT4UYE1_9PSEU</name>
<evidence type="ECO:0000259" key="10">
    <source>
        <dbReference type="PROSITE" id="PS50850"/>
    </source>
</evidence>
<accession>A0ABT4UYE1</accession>
<evidence type="ECO:0000313" key="12">
    <source>
        <dbReference type="Proteomes" id="UP001210380"/>
    </source>
</evidence>
<dbReference type="PROSITE" id="PS00216">
    <property type="entry name" value="SUGAR_TRANSPORT_1"/>
    <property type="match status" value="1"/>
</dbReference>
<feature type="transmembrane region" description="Helical" evidence="9">
    <location>
        <begin position="305"/>
        <end position="327"/>
    </location>
</feature>
<dbReference type="PANTHER" id="PTHR43528">
    <property type="entry name" value="ALPHA-KETOGLUTARATE PERMEASE"/>
    <property type="match status" value="1"/>
</dbReference>
<evidence type="ECO:0000256" key="2">
    <source>
        <dbReference type="ARBA" id="ARBA00008240"/>
    </source>
</evidence>
<gene>
    <name evidence="11" type="ORF">OU415_14140</name>
</gene>
<evidence type="ECO:0000313" key="11">
    <source>
        <dbReference type="EMBL" id="MDA3626583.1"/>
    </source>
</evidence>
<feature type="transmembrane region" description="Helical" evidence="9">
    <location>
        <begin position="398"/>
        <end position="418"/>
    </location>
</feature>
<comment type="similarity">
    <text evidence="2">Belongs to the major facilitator superfamily. Metabolite:H+ Symporter (MHS) family (TC 2.A.1.6) family.</text>
</comment>
<feature type="transmembrane region" description="Helical" evidence="9">
    <location>
        <begin position="189"/>
        <end position="208"/>
    </location>
</feature>
<organism evidence="11 12">
    <name type="scientific">Saccharopolyspora oryzae</name>
    <dbReference type="NCBI Taxonomy" id="2997343"/>
    <lineage>
        <taxon>Bacteria</taxon>
        <taxon>Bacillati</taxon>
        <taxon>Actinomycetota</taxon>
        <taxon>Actinomycetes</taxon>
        <taxon>Pseudonocardiales</taxon>
        <taxon>Pseudonocardiaceae</taxon>
        <taxon>Saccharopolyspora</taxon>
    </lineage>
</organism>
<feature type="transmembrane region" description="Helical" evidence="9">
    <location>
        <begin position="333"/>
        <end position="358"/>
    </location>
</feature>
<dbReference type="InterPro" id="IPR020846">
    <property type="entry name" value="MFS_dom"/>
</dbReference>
<evidence type="ECO:0000256" key="9">
    <source>
        <dbReference type="SAM" id="Phobius"/>
    </source>
</evidence>
<evidence type="ECO:0000256" key="1">
    <source>
        <dbReference type="ARBA" id="ARBA00004651"/>
    </source>
</evidence>
<evidence type="ECO:0000256" key="4">
    <source>
        <dbReference type="ARBA" id="ARBA00022475"/>
    </source>
</evidence>
<proteinExistence type="inferred from homology"/>
<dbReference type="InterPro" id="IPR051084">
    <property type="entry name" value="H+-coupled_symporters"/>
</dbReference>
<keyword evidence="3" id="KW-0813">Transport</keyword>
<feature type="transmembrane region" description="Helical" evidence="9">
    <location>
        <begin position="240"/>
        <end position="260"/>
    </location>
</feature>
<evidence type="ECO:0000256" key="8">
    <source>
        <dbReference type="ARBA" id="ARBA00023136"/>
    </source>
</evidence>